<dbReference type="CDD" id="cd03467">
    <property type="entry name" value="Rieske"/>
    <property type="match status" value="1"/>
</dbReference>
<dbReference type="EMBL" id="CP034437">
    <property type="protein sequence ID" value="AZN41014.1"/>
    <property type="molecule type" value="Genomic_DNA"/>
</dbReference>
<keyword evidence="1" id="KW-0001">2Fe-2S</keyword>
<dbReference type="OrthoDB" id="9767869at2"/>
<feature type="domain" description="Rieske" evidence="6">
    <location>
        <begin position="97"/>
        <end position="175"/>
    </location>
</feature>
<dbReference type="Proteomes" id="UP000272528">
    <property type="component" value="Chromosome"/>
</dbReference>
<dbReference type="GO" id="GO:0046872">
    <property type="term" value="F:metal ion binding"/>
    <property type="evidence" value="ECO:0007669"/>
    <property type="project" value="UniProtKB-KW"/>
</dbReference>
<dbReference type="AlphaFoldDB" id="A0A3S9A5K4"/>
<organism evidence="7 8">
    <name type="scientific">Paenibacillus albus</name>
    <dbReference type="NCBI Taxonomy" id="2495582"/>
    <lineage>
        <taxon>Bacteria</taxon>
        <taxon>Bacillati</taxon>
        <taxon>Bacillota</taxon>
        <taxon>Bacilli</taxon>
        <taxon>Bacillales</taxon>
        <taxon>Paenibacillaceae</taxon>
        <taxon>Paenibacillus</taxon>
    </lineage>
</organism>
<evidence type="ECO:0000256" key="5">
    <source>
        <dbReference type="SAM" id="Phobius"/>
    </source>
</evidence>
<accession>A0A3S9A5K4</accession>
<reference evidence="8" key="1">
    <citation type="submission" date="2018-12" db="EMBL/GenBank/DDBJ databases">
        <title>Genome sequence of Peanibacillus sp.</title>
        <authorList>
            <person name="Subramani G."/>
            <person name="Srinivasan S."/>
            <person name="Kim M.K."/>
        </authorList>
    </citation>
    <scope>NUCLEOTIDE SEQUENCE [LARGE SCALE GENOMIC DNA]</scope>
    <source>
        <strain evidence="8">18JY67-1</strain>
    </source>
</reference>
<dbReference type="GO" id="GO:0051537">
    <property type="term" value="F:2 iron, 2 sulfur cluster binding"/>
    <property type="evidence" value="ECO:0007669"/>
    <property type="project" value="UniProtKB-KW"/>
</dbReference>
<keyword evidence="8" id="KW-1185">Reference proteome</keyword>
<protein>
    <recommendedName>
        <fullName evidence="6">Rieske domain-containing protein</fullName>
    </recommendedName>
</protein>
<keyword evidence="3" id="KW-0408">Iron</keyword>
<proteinExistence type="predicted"/>
<evidence type="ECO:0000259" key="6">
    <source>
        <dbReference type="PROSITE" id="PS51296"/>
    </source>
</evidence>
<dbReference type="InterPro" id="IPR017941">
    <property type="entry name" value="Rieske_2Fe-2S"/>
</dbReference>
<feature type="transmembrane region" description="Helical" evidence="5">
    <location>
        <begin position="21"/>
        <end position="40"/>
    </location>
</feature>
<dbReference type="Pfam" id="PF00355">
    <property type="entry name" value="Rieske"/>
    <property type="match status" value="1"/>
</dbReference>
<dbReference type="SUPFAM" id="SSF50022">
    <property type="entry name" value="ISP domain"/>
    <property type="match status" value="1"/>
</dbReference>
<evidence type="ECO:0000313" key="7">
    <source>
        <dbReference type="EMBL" id="AZN41014.1"/>
    </source>
</evidence>
<dbReference type="RefSeq" id="WP_126016659.1">
    <property type="nucleotide sequence ID" value="NZ_CP034437.1"/>
</dbReference>
<keyword evidence="5" id="KW-0812">Transmembrane</keyword>
<evidence type="ECO:0000256" key="3">
    <source>
        <dbReference type="ARBA" id="ARBA00023004"/>
    </source>
</evidence>
<dbReference type="PROSITE" id="PS51318">
    <property type="entry name" value="TAT"/>
    <property type="match status" value="1"/>
</dbReference>
<keyword evidence="5" id="KW-0472">Membrane</keyword>
<gene>
    <name evidence="7" type="ORF">EJC50_16085</name>
</gene>
<dbReference type="Gene3D" id="2.102.10.10">
    <property type="entry name" value="Rieske [2Fe-2S] iron-sulphur domain"/>
    <property type="match status" value="1"/>
</dbReference>
<keyword evidence="5" id="KW-1133">Transmembrane helix</keyword>
<name>A0A3S9A5K4_9BACL</name>
<dbReference type="InterPro" id="IPR036922">
    <property type="entry name" value="Rieske_2Fe-2S_sf"/>
</dbReference>
<keyword evidence="4" id="KW-0411">Iron-sulfur</keyword>
<evidence type="ECO:0000256" key="2">
    <source>
        <dbReference type="ARBA" id="ARBA00022723"/>
    </source>
</evidence>
<keyword evidence="2" id="KW-0479">Metal-binding</keyword>
<dbReference type="KEGG" id="palb:EJC50_16085"/>
<dbReference type="PROSITE" id="PS51296">
    <property type="entry name" value="RIESKE"/>
    <property type="match status" value="1"/>
</dbReference>
<sequence length="187" mass="20363">MKDRMPRQLSRRAFLGTTGKIALGVTAALTGTTGLFYYGAKTHKSNAESEAKVEQRPGNIADLGSHEELAALTEMTKIHYEAEYVDAWYTKPLRGFVYVTKDENGQLLILSPACTHLGCSVEPATTGQRAKTKGLVLFCPCHGAEFGKFGETVSTVVPRGLDTFEPIIAGGRVYFDAMQPIQRSEST</sequence>
<dbReference type="InterPro" id="IPR006311">
    <property type="entry name" value="TAT_signal"/>
</dbReference>
<evidence type="ECO:0000256" key="4">
    <source>
        <dbReference type="ARBA" id="ARBA00023014"/>
    </source>
</evidence>
<evidence type="ECO:0000256" key="1">
    <source>
        <dbReference type="ARBA" id="ARBA00022714"/>
    </source>
</evidence>
<dbReference type="GO" id="GO:0004497">
    <property type="term" value="F:monooxygenase activity"/>
    <property type="evidence" value="ECO:0007669"/>
    <property type="project" value="UniProtKB-ARBA"/>
</dbReference>
<dbReference type="GO" id="GO:0016705">
    <property type="term" value="F:oxidoreductase activity, acting on paired donors, with incorporation or reduction of molecular oxygen"/>
    <property type="evidence" value="ECO:0007669"/>
    <property type="project" value="UniProtKB-ARBA"/>
</dbReference>
<evidence type="ECO:0000313" key="8">
    <source>
        <dbReference type="Proteomes" id="UP000272528"/>
    </source>
</evidence>